<dbReference type="CDD" id="cd16442">
    <property type="entry name" value="BPL"/>
    <property type="match status" value="1"/>
</dbReference>
<evidence type="ECO:0000313" key="4">
    <source>
        <dbReference type="EMBL" id="RFU36226.1"/>
    </source>
</evidence>
<comment type="caution">
    <text evidence="4">The sequence shown here is derived from an EMBL/GenBank/DDBJ whole genome shotgun (WGS) entry which is preliminary data.</text>
</comment>
<name>A0A3E2HSA9_SCYLI</name>
<protein>
    <recommendedName>
        <fullName evidence="3">BPL/LPL catalytic domain-containing protein</fullName>
    </recommendedName>
</protein>
<dbReference type="InterPro" id="IPR029062">
    <property type="entry name" value="Class_I_gatase-like"/>
</dbReference>
<evidence type="ECO:0000259" key="3">
    <source>
        <dbReference type="PROSITE" id="PS51733"/>
    </source>
</evidence>
<dbReference type="AlphaFoldDB" id="A0A3E2HSA9"/>
<evidence type="ECO:0000256" key="1">
    <source>
        <dbReference type="ARBA" id="ARBA00009934"/>
    </source>
</evidence>
<dbReference type="InterPro" id="IPR004143">
    <property type="entry name" value="BPL_LPL_catalytic"/>
</dbReference>
<dbReference type="SUPFAM" id="SSF55681">
    <property type="entry name" value="Class II aaRS and biotin synthetases"/>
    <property type="match status" value="1"/>
</dbReference>
<dbReference type="InterPro" id="IPR019197">
    <property type="entry name" value="Biotin-prot_ligase_N"/>
</dbReference>
<evidence type="ECO:0000256" key="2">
    <source>
        <dbReference type="ARBA" id="ARBA00022598"/>
    </source>
</evidence>
<keyword evidence="5" id="KW-1185">Reference proteome</keyword>
<feature type="non-terminal residue" evidence="4">
    <location>
        <position position="663"/>
    </location>
</feature>
<dbReference type="STRING" id="5539.A0A3E2HSA9"/>
<comment type="similarity">
    <text evidence="1">Belongs to the biotin--protein ligase family.</text>
</comment>
<organism evidence="4 5">
    <name type="scientific">Scytalidium lignicola</name>
    <name type="common">Hyphomycete</name>
    <dbReference type="NCBI Taxonomy" id="5539"/>
    <lineage>
        <taxon>Eukaryota</taxon>
        <taxon>Fungi</taxon>
        <taxon>Dikarya</taxon>
        <taxon>Ascomycota</taxon>
        <taxon>Pezizomycotina</taxon>
        <taxon>Leotiomycetes</taxon>
        <taxon>Leotiomycetes incertae sedis</taxon>
        <taxon>Scytalidium</taxon>
    </lineage>
</organism>
<dbReference type="InterPro" id="IPR004408">
    <property type="entry name" value="Biotin_CoA_COase_ligase"/>
</dbReference>
<dbReference type="OMA" id="HHAFYSN"/>
<reference evidence="4 5" key="1">
    <citation type="submission" date="2018-05" db="EMBL/GenBank/DDBJ databases">
        <title>Draft genome sequence of Scytalidium lignicola DSM 105466, a ubiquitous saprotrophic fungus.</title>
        <authorList>
            <person name="Buettner E."/>
            <person name="Gebauer A.M."/>
            <person name="Hofrichter M."/>
            <person name="Liers C."/>
            <person name="Kellner H."/>
        </authorList>
    </citation>
    <scope>NUCLEOTIDE SEQUENCE [LARGE SCALE GENOMIC DNA]</scope>
    <source>
        <strain evidence="4 5">DSM 105466</strain>
    </source>
</reference>
<proteinExistence type="inferred from homology"/>
<gene>
    <name evidence="4" type="ORF">B7463_g7</name>
</gene>
<dbReference type="PANTHER" id="PTHR12835:SF5">
    <property type="entry name" value="BIOTIN--PROTEIN LIGASE"/>
    <property type="match status" value="1"/>
</dbReference>
<dbReference type="Gene3D" id="3.40.50.880">
    <property type="match status" value="1"/>
</dbReference>
<dbReference type="GO" id="GO:0005737">
    <property type="term" value="C:cytoplasm"/>
    <property type="evidence" value="ECO:0007669"/>
    <property type="project" value="TreeGrafter"/>
</dbReference>
<dbReference type="OrthoDB" id="10250105at2759"/>
<sequence>MSNSKLNVLVYSGENPLIPVTESAILKEPWTASCALLVFPGGADLGYCQSLNGDGNRRIAQYVRRGGAYLGLCAGGYYGSSRCEFEVGNGKLEVIGSRELQFFPGTCRGCVFKGFAYHSEAGARAAELRVENNLFKDETVTKTFRSYYNGGGVFVNAKGFSDKGVEVIASYVDPMEVDGGDGAAAVIYCKVGEGAALLTGVHPEFAAVNLNSDAGGPDYAKVVKALLEDDEARTSFLKACLVKLGMTVNQEQSSIPSLSSLHLSSLNHIEVSELLEDWKEIITEEDGEDYIKGENDTFHLEKQQSKWSLNTLAKSLPLVGSSEKDKENINAEQPEVAGSDDKIVDYNAIIKSLISHESVWPGIKETPNFNHHAFYANLRQYQNEGNIEAEEFGKTLLYGNVITSTNTLLEKNPKLLSRLPNGFTCTASVQLAGRGRGSNVWVSPAGSLILSTVIRHPMELSNIAPVVFVQYLAAIAVVEGIKSYDRGYNDIPMKLKWPNDIYAQDPTKPGKKEYVKVGGVLVNSSYSSGNYDLVVGIGINATNQAPTTSLNALLPPHLAPFTLEKLLARILTKFEDIYLRFRRRGFDKQLQETYYKHWLHADQIVTLEAEGGVRARIKGITTNWGLLQVEELGWEDRPTGRIWELQSDSNSFDFFKGLLKRKV</sequence>
<evidence type="ECO:0000313" key="5">
    <source>
        <dbReference type="Proteomes" id="UP000258309"/>
    </source>
</evidence>
<dbReference type="Proteomes" id="UP000258309">
    <property type="component" value="Unassembled WGS sequence"/>
</dbReference>
<keyword evidence="2" id="KW-0436">Ligase</keyword>
<dbReference type="Gene3D" id="3.30.930.10">
    <property type="entry name" value="Bira Bifunctional Protein, Domain 2"/>
    <property type="match status" value="1"/>
</dbReference>
<dbReference type="CDD" id="cd03144">
    <property type="entry name" value="GATase1_ScBLP_like"/>
    <property type="match status" value="1"/>
</dbReference>
<dbReference type="InterPro" id="IPR045864">
    <property type="entry name" value="aa-tRNA-synth_II/BPL/LPL"/>
</dbReference>
<dbReference type="EMBL" id="NCSJ02000001">
    <property type="protein sequence ID" value="RFU36226.1"/>
    <property type="molecule type" value="Genomic_DNA"/>
</dbReference>
<dbReference type="GO" id="GO:0004077">
    <property type="term" value="F:biotin--[biotin carboxyl-carrier protein] ligase activity"/>
    <property type="evidence" value="ECO:0007669"/>
    <property type="project" value="InterPro"/>
</dbReference>
<feature type="non-terminal residue" evidence="4">
    <location>
        <position position="1"/>
    </location>
</feature>
<feature type="domain" description="BPL/LPL catalytic" evidence="3">
    <location>
        <begin position="381"/>
        <end position="582"/>
    </location>
</feature>
<accession>A0A3E2HSA9</accession>
<dbReference type="Pfam" id="PF09825">
    <property type="entry name" value="BPL_N"/>
    <property type="match status" value="1"/>
</dbReference>
<dbReference type="NCBIfam" id="TIGR00121">
    <property type="entry name" value="birA_ligase"/>
    <property type="match status" value="1"/>
</dbReference>
<dbReference type="SUPFAM" id="SSF52317">
    <property type="entry name" value="Class I glutamine amidotransferase-like"/>
    <property type="match status" value="1"/>
</dbReference>
<dbReference type="Pfam" id="PF03099">
    <property type="entry name" value="BPL_LplA_LipB"/>
    <property type="match status" value="1"/>
</dbReference>
<dbReference type="PROSITE" id="PS51733">
    <property type="entry name" value="BPL_LPL_CATALYTIC"/>
    <property type="match status" value="1"/>
</dbReference>
<dbReference type="PANTHER" id="PTHR12835">
    <property type="entry name" value="BIOTIN PROTEIN LIGASE"/>
    <property type="match status" value="1"/>
</dbReference>